<feature type="region of interest" description="Disordered" evidence="1">
    <location>
        <begin position="237"/>
        <end position="260"/>
    </location>
</feature>
<feature type="chain" id="PRO_5030178723" description="Microcystin-dependent protein" evidence="2">
    <location>
        <begin position="20"/>
        <end position="280"/>
    </location>
</feature>
<evidence type="ECO:0000256" key="2">
    <source>
        <dbReference type="SAM" id="SignalP"/>
    </source>
</evidence>
<evidence type="ECO:0000256" key="1">
    <source>
        <dbReference type="SAM" id="MobiDB-lite"/>
    </source>
</evidence>
<sequence length="280" mass="29241">MTNKITLILFLLVNGLLHAQVGIGTSTPNSESVLDISSDTKGVLITRVILSETTNPSPLANHISGMIVYNTATNGSGNTAVFEGFYYNDGKQWIRLEPLSTAIGDIKHSLLTQDHNGWYKLDGRTTASLPAVAASNATSIGFGATIPNASDKFLKGKSGLEALMATGGNNTVILTQSNLPNVTFNGTALASGNHTHDYTDKYHGVVENLNIVTGLLGILSGVVLNILNNDVGSDVVSTTTSTSSSNGNHNHTASINTGGSSAPLSQVSHLVTNTFVYLGK</sequence>
<keyword evidence="2" id="KW-0732">Signal</keyword>
<dbReference type="RefSeq" id="WP_023570193.1">
    <property type="nucleotide sequence ID" value="NZ_AVBI01000012.1"/>
</dbReference>
<dbReference type="Proteomes" id="UP000319848">
    <property type="component" value="Unassembled WGS sequence"/>
</dbReference>
<organism evidence="3 4">
    <name type="scientific">Flavobacterium cauense R2A-7</name>
    <dbReference type="NCBI Taxonomy" id="1341154"/>
    <lineage>
        <taxon>Bacteria</taxon>
        <taxon>Pseudomonadati</taxon>
        <taxon>Bacteroidota</taxon>
        <taxon>Flavobacteriia</taxon>
        <taxon>Flavobacteriales</taxon>
        <taxon>Flavobacteriaceae</taxon>
        <taxon>Flavobacterium</taxon>
    </lineage>
</organism>
<dbReference type="EMBL" id="VLKQ01000009">
    <property type="protein sequence ID" value="TWI10817.1"/>
    <property type="molecule type" value="Genomic_DNA"/>
</dbReference>
<evidence type="ECO:0000313" key="3">
    <source>
        <dbReference type="EMBL" id="TWI10817.1"/>
    </source>
</evidence>
<reference evidence="3 4" key="1">
    <citation type="journal article" date="2015" name="Stand. Genomic Sci.">
        <title>Genomic Encyclopedia of Bacterial and Archaeal Type Strains, Phase III: the genomes of soil and plant-associated and newly described type strains.</title>
        <authorList>
            <person name="Whitman W.B."/>
            <person name="Woyke T."/>
            <person name="Klenk H.P."/>
            <person name="Zhou Y."/>
            <person name="Lilburn T.G."/>
            <person name="Beck B.J."/>
            <person name="De Vos P."/>
            <person name="Vandamme P."/>
            <person name="Eisen J.A."/>
            <person name="Garrity G."/>
            <person name="Hugenholtz P."/>
            <person name="Kyrpides N.C."/>
        </authorList>
    </citation>
    <scope>NUCLEOTIDE SEQUENCE [LARGE SCALE GENOMIC DNA]</scope>
    <source>
        <strain evidence="3 4">CGMCC 1.7270</strain>
    </source>
</reference>
<keyword evidence="4" id="KW-1185">Reference proteome</keyword>
<evidence type="ECO:0000313" key="4">
    <source>
        <dbReference type="Proteomes" id="UP000319848"/>
    </source>
</evidence>
<evidence type="ECO:0008006" key="5">
    <source>
        <dbReference type="Google" id="ProtNLM"/>
    </source>
</evidence>
<name>V6S1Z9_9FLAO</name>
<dbReference type="OrthoDB" id="9808953at2"/>
<gene>
    <name evidence="3" type="ORF">IP98_02168</name>
</gene>
<feature type="signal peptide" evidence="2">
    <location>
        <begin position="1"/>
        <end position="19"/>
    </location>
</feature>
<protein>
    <recommendedName>
        <fullName evidence="5">Microcystin-dependent protein</fullName>
    </recommendedName>
</protein>
<dbReference type="STRING" id="1341154.FCR2A7T_10310"/>
<dbReference type="AlphaFoldDB" id="V6S1Z9"/>
<feature type="compositionally biased region" description="Low complexity" evidence="1">
    <location>
        <begin position="237"/>
        <end position="252"/>
    </location>
</feature>
<comment type="caution">
    <text evidence="3">The sequence shown here is derived from an EMBL/GenBank/DDBJ whole genome shotgun (WGS) entry which is preliminary data.</text>
</comment>
<proteinExistence type="predicted"/>
<accession>V6S1Z9</accession>